<gene>
    <name evidence="3" type="ORF">ERS852568_02699</name>
</gene>
<dbReference type="PANTHER" id="PTHR36435">
    <property type="entry name" value="SLR1288 PROTEIN"/>
    <property type="match status" value="1"/>
</dbReference>
<organism evidence="3 4">
    <name type="scientific">Clostridium baratii</name>
    <dbReference type="NCBI Taxonomy" id="1561"/>
    <lineage>
        <taxon>Bacteria</taxon>
        <taxon>Bacillati</taxon>
        <taxon>Bacillota</taxon>
        <taxon>Clostridia</taxon>
        <taxon>Eubacteriales</taxon>
        <taxon>Clostridiaceae</taxon>
        <taxon>Clostridium</taxon>
    </lineage>
</organism>
<feature type="domain" description="CAAX prenyl protease 2/Lysostaphin resistance protein A-like" evidence="2">
    <location>
        <begin position="131"/>
        <end position="218"/>
    </location>
</feature>
<evidence type="ECO:0000256" key="1">
    <source>
        <dbReference type="SAM" id="Phobius"/>
    </source>
</evidence>
<keyword evidence="1" id="KW-0812">Transmembrane</keyword>
<keyword evidence="3" id="KW-0378">Hydrolase</keyword>
<dbReference type="InterPro" id="IPR003675">
    <property type="entry name" value="Rce1/LyrA-like_dom"/>
</dbReference>
<feature type="transmembrane region" description="Helical" evidence="1">
    <location>
        <begin position="7"/>
        <end position="35"/>
    </location>
</feature>
<keyword evidence="3" id="KW-0645">Protease</keyword>
<evidence type="ECO:0000259" key="2">
    <source>
        <dbReference type="Pfam" id="PF02517"/>
    </source>
</evidence>
<name>A0A174VBY3_9CLOT</name>
<feature type="transmembrane region" description="Helical" evidence="1">
    <location>
        <begin position="55"/>
        <end position="72"/>
    </location>
</feature>
<evidence type="ECO:0000313" key="3">
    <source>
        <dbReference type="EMBL" id="CUQ29540.1"/>
    </source>
</evidence>
<dbReference type="Pfam" id="PF02517">
    <property type="entry name" value="Rce1-like"/>
    <property type="match status" value="1"/>
</dbReference>
<feature type="transmembrane region" description="Helical" evidence="1">
    <location>
        <begin position="232"/>
        <end position="249"/>
    </location>
</feature>
<proteinExistence type="predicted"/>
<keyword evidence="1" id="KW-0472">Membrane</keyword>
<dbReference type="AlphaFoldDB" id="A0A174VBY3"/>
<dbReference type="GO" id="GO:0004175">
    <property type="term" value="F:endopeptidase activity"/>
    <property type="evidence" value="ECO:0007669"/>
    <property type="project" value="UniProtKB-ARBA"/>
</dbReference>
<protein>
    <submittedName>
        <fullName evidence="3">CAAX amino terminal protease family protein</fullName>
    </submittedName>
</protein>
<keyword evidence="1" id="KW-1133">Transmembrane helix</keyword>
<evidence type="ECO:0000313" key="4">
    <source>
        <dbReference type="Proteomes" id="UP000095563"/>
    </source>
</evidence>
<reference evidence="3 4" key="1">
    <citation type="submission" date="2015-09" db="EMBL/GenBank/DDBJ databases">
        <authorList>
            <consortium name="Pathogen Informatics"/>
        </authorList>
    </citation>
    <scope>NUCLEOTIDE SEQUENCE [LARGE SCALE GENOMIC DNA]</scope>
    <source>
        <strain evidence="3 4">2789STDY5834956</strain>
    </source>
</reference>
<dbReference type="InterPro" id="IPR052710">
    <property type="entry name" value="CAAX_protease"/>
</dbReference>
<accession>A0A174VBY3</accession>
<dbReference type="RefSeq" id="WP_055208666.1">
    <property type="nucleotide sequence ID" value="NZ_CZBO01000007.1"/>
</dbReference>
<dbReference type="Proteomes" id="UP000095563">
    <property type="component" value="Unassembled WGS sequence"/>
</dbReference>
<dbReference type="PANTHER" id="PTHR36435:SF1">
    <property type="entry name" value="CAAX AMINO TERMINAL PROTEASE FAMILY PROTEIN"/>
    <property type="match status" value="1"/>
</dbReference>
<sequence length="263" mass="29424">MKKALKLIGFLIVLFIVYVLINFSVGTIIGLAYIIIDGVGSINSMAIDDFIKNNVYIISLIADIIFVICLFIKGGSIKECKFNKINKKDCLYISLLSFSLTVFLGIVVAVLMQIFPSYNEVAKTISSGTDTIYSLVSVVILIPICEEIIFRGVIFGYLKKRYNLVVSLIIQSLVFAFMHGNIVQGIYTFILGLVLGIIYIYTNSLYGSMLMHIIYNLLGSVVLSKLYGAFPISVYICMILAIICVIYSIKKIKNNFKYRIKNS</sequence>
<feature type="transmembrane region" description="Helical" evidence="1">
    <location>
        <begin position="132"/>
        <end position="150"/>
    </location>
</feature>
<dbReference type="EMBL" id="CZBO01000007">
    <property type="protein sequence ID" value="CUQ29540.1"/>
    <property type="molecule type" value="Genomic_DNA"/>
</dbReference>
<feature type="transmembrane region" description="Helical" evidence="1">
    <location>
        <begin position="92"/>
        <end position="112"/>
    </location>
</feature>
<feature type="transmembrane region" description="Helical" evidence="1">
    <location>
        <begin position="185"/>
        <end position="202"/>
    </location>
</feature>
<dbReference type="GO" id="GO:0080120">
    <property type="term" value="P:CAAX-box protein maturation"/>
    <property type="evidence" value="ECO:0007669"/>
    <property type="project" value="UniProtKB-ARBA"/>
</dbReference>
<dbReference type="GO" id="GO:0006508">
    <property type="term" value="P:proteolysis"/>
    <property type="evidence" value="ECO:0007669"/>
    <property type="project" value="UniProtKB-KW"/>
</dbReference>